<evidence type="ECO:0000256" key="4">
    <source>
        <dbReference type="ARBA" id="ARBA00023012"/>
    </source>
</evidence>
<dbReference type="InterPro" id="IPR004358">
    <property type="entry name" value="Sig_transdc_His_kin-like_C"/>
</dbReference>
<comment type="catalytic activity">
    <reaction evidence="1">
        <text>ATP + protein L-histidine = ADP + protein N-phospho-L-histidine.</text>
        <dbReference type="EC" id="2.7.13.3"/>
    </reaction>
</comment>
<dbReference type="PROSITE" id="PS50110">
    <property type="entry name" value="RESPONSE_REGULATORY"/>
    <property type="match status" value="1"/>
</dbReference>
<evidence type="ECO:0000256" key="2">
    <source>
        <dbReference type="ARBA" id="ARBA00012438"/>
    </source>
</evidence>
<feature type="signal peptide" evidence="7">
    <location>
        <begin position="1"/>
        <end position="22"/>
    </location>
</feature>
<dbReference type="InterPro" id="IPR036097">
    <property type="entry name" value="HisK_dim/P_sf"/>
</dbReference>
<dbReference type="SMART" id="SM00448">
    <property type="entry name" value="REC"/>
    <property type="match status" value="1"/>
</dbReference>
<dbReference type="SMART" id="SM00387">
    <property type="entry name" value="HATPase_c"/>
    <property type="match status" value="1"/>
</dbReference>
<dbReference type="Pfam" id="PF13424">
    <property type="entry name" value="TPR_12"/>
    <property type="match status" value="1"/>
</dbReference>
<evidence type="ECO:0000256" key="5">
    <source>
        <dbReference type="PROSITE-ProRule" id="PRU00169"/>
    </source>
</evidence>
<proteinExistence type="predicted"/>
<dbReference type="Pfam" id="PF00512">
    <property type="entry name" value="HisKA"/>
    <property type="match status" value="1"/>
</dbReference>
<keyword evidence="4" id="KW-0902">Two-component regulatory system</keyword>
<comment type="caution">
    <text evidence="10">The sequence shown here is derived from an EMBL/GenBank/DDBJ whole genome shotgun (WGS) entry which is preliminary data.</text>
</comment>
<dbReference type="FunFam" id="3.30.565.10:FF:000010">
    <property type="entry name" value="Sensor histidine kinase RcsC"/>
    <property type="match status" value="1"/>
</dbReference>
<dbReference type="CDD" id="cd17546">
    <property type="entry name" value="REC_hyHK_CKI1_RcsC-like"/>
    <property type="match status" value="1"/>
</dbReference>
<dbReference type="SUPFAM" id="SSF47384">
    <property type="entry name" value="Homodimeric domain of signal transducing histidine kinase"/>
    <property type="match status" value="1"/>
</dbReference>
<dbReference type="InterPro" id="IPR036890">
    <property type="entry name" value="HATPase_C_sf"/>
</dbReference>
<keyword evidence="10" id="KW-0418">Kinase</keyword>
<keyword evidence="7" id="KW-0732">Signal</keyword>
<dbReference type="InterPro" id="IPR011990">
    <property type="entry name" value="TPR-like_helical_dom_sf"/>
</dbReference>
<accession>A0A4R6UUE1</accession>
<dbReference type="Gene3D" id="3.40.50.2300">
    <property type="match status" value="1"/>
</dbReference>
<dbReference type="CDD" id="cd16922">
    <property type="entry name" value="HATPase_EvgS-ArcB-TorS-like"/>
    <property type="match status" value="1"/>
</dbReference>
<dbReference type="SMART" id="SM00028">
    <property type="entry name" value="TPR"/>
    <property type="match status" value="6"/>
</dbReference>
<keyword evidence="6" id="KW-1133">Transmembrane helix</keyword>
<dbReference type="Gene3D" id="3.30.565.10">
    <property type="entry name" value="Histidine kinase-like ATPase, C-terminal domain"/>
    <property type="match status" value="1"/>
</dbReference>
<dbReference type="SMART" id="SM00388">
    <property type="entry name" value="HisKA"/>
    <property type="match status" value="1"/>
</dbReference>
<dbReference type="SUPFAM" id="SSF48452">
    <property type="entry name" value="TPR-like"/>
    <property type="match status" value="1"/>
</dbReference>
<keyword evidence="6" id="KW-0812">Transmembrane</keyword>
<dbReference type="SUPFAM" id="SSF55874">
    <property type="entry name" value="ATPase domain of HSP90 chaperone/DNA topoisomerase II/histidine kinase"/>
    <property type="match status" value="1"/>
</dbReference>
<dbReference type="EC" id="2.7.13.3" evidence="2"/>
<feature type="domain" description="Histidine kinase" evidence="8">
    <location>
        <begin position="435"/>
        <end position="653"/>
    </location>
</feature>
<sequence>MLMRVLLLWCGLSGFVGGSVFAQQEMAKAGIDRVIELYERTEVSRSANAHEAITQGQSALAILDHLPESPATLEWRALVLTNIAWAEGVLSNYQTAFSVAKNALNIAERAKSDKARARCLNTIAILNREIGNYDEALDLLQQVLVLERSLGNHTRTLTTRNNLGLLLVDMDRPNDALGIFLDALQQAEPDVNPLSVTRVRINMSEALIGLQEFQKAVDELTEVTEQTPDLPMNMRASLTRLLGQAYFGLGNIKAADTLTSDALVYWQTVQDAGDIIETHVQLAKIKSAQNQLKLAERHLLDAELLAHESGKPQLLREVVAALSRFYENVDLNKALIYARQESQLREKVFSDSLAKRLGQFQTRLEQSERENQIDLLRRENELKAIQVEQQRNYLYLSVGAVLFILLLMVFLIYRLKVRRHMLDATSMARERALAQISHEFRTPLTGIIGVSELLQKTQLTPEQRELLRTINYSGESLLGLVNDLLDVSQLDAGKLVLQQKPFDLRELLESVLELFSLIVEEKGISLVYRLGLCEVTEVTGDPQRLRQILVNLVSNAIKFTDRGSVVLNVHWQHLRKDYSELIIEVQDTGIGIRDSQLKRLFEPFAQADDGIGKGTGLGLSISRQIARQMGGDITVTSTPQVGSCFIVKVHLQPREWQANDLKHLPLPYVAGWQLPEALAGVAAEYLLEVGVALERVNTLEQIERLKAPKVFLMLAGSDNRETVNTLLQHWHDSHVLLLASPRARLQWEAQPMPRVSILNRPLRPGELVTFLSAIVNKAPLPKPDPVPVNEPSMSVTVEAAEPETPTRQSEKTRALVVDDNEVNRVITRRMLERMHVAVEVCADGSEAVRATMQDSYDIIFMDCQMPELDGYQATAEIRRQEQEQGRSSTVIVAMTANAMDGDKERCLSVGMNDYLAKPIRMEDLARMLSKYQFIAAG</sequence>
<keyword evidence="3 5" id="KW-0597">Phosphoprotein</keyword>
<dbReference type="Gene3D" id="1.25.40.10">
    <property type="entry name" value="Tetratricopeptide repeat domain"/>
    <property type="match status" value="2"/>
</dbReference>
<feature type="domain" description="Response regulatory" evidence="9">
    <location>
        <begin position="813"/>
        <end position="932"/>
    </location>
</feature>
<dbReference type="InterPro" id="IPR019734">
    <property type="entry name" value="TPR_rpt"/>
</dbReference>
<dbReference type="PANTHER" id="PTHR45339:SF1">
    <property type="entry name" value="HYBRID SIGNAL TRANSDUCTION HISTIDINE KINASE J"/>
    <property type="match status" value="1"/>
</dbReference>
<dbReference type="Gene3D" id="1.10.287.130">
    <property type="match status" value="1"/>
</dbReference>
<dbReference type="Pfam" id="PF13374">
    <property type="entry name" value="TPR_10"/>
    <property type="match status" value="1"/>
</dbReference>
<gene>
    <name evidence="10" type="ORF">EV696_10497</name>
</gene>
<dbReference type="EMBL" id="SNYM01000004">
    <property type="protein sequence ID" value="TDQ49393.1"/>
    <property type="molecule type" value="Genomic_DNA"/>
</dbReference>
<dbReference type="PRINTS" id="PR00344">
    <property type="entry name" value="BCTRLSENSOR"/>
</dbReference>
<dbReference type="Pfam" id="PF02518">
    <property type="entry name" value="HATPase_c"/>
    <property type="match status" value="1"/>
</dbReference>
<evidence type="ECO:0000256" key="1">
    <source>
        <dbReference type="ARBA" id="ARBA00000085"/>
    </source>
</evidence>
<dbReference type="Proteomes" id="UP000295375">
    <property type="component" value="Unassembled WGS sequence"/>
</dbReference>
<evidence type="ECO:0000259" key="8">
    <source>
        <dbReference type="PROSITE" id="PS50109"/>
    </source>
</evidence>
<dbReference type="InterPro" id="IPR011006">
    <property type="entry name" value="CheY-like_superfamily"/>
</dbReference>
<feature type="chain" id="PRO_5020554407" description="histidine kinase" evidence="7">
    <location>
        <begin position="23"/>
        <end position="937"/>
    </location>
</feature>
<dbReference type="InterPro" id="IPR001789">
    <property type="entry name" value="Sig_transdc_resp-reg_receiver"/>
</dbReference>
<evidence type="ECO:0000313" key="10">
    <source>
        <dbReference type="EMBL" id="TDQ49393.1"/>
    </source>
</evidence>
<evidence type="ECO:0000313" key="11">
    <source>
        <dbReference type="Proteomes" id="UP000295375"/>
    </source>
</evidence>
<evidence type="ECO:0000256" key="3">
    <source>
        <dbReference type="ARBA" id="ARBA00022553"/>
    </source>
</evidence>
<keyword evidence="6" id="KW-0472">Membrane</keyword>
<dbReference type="Pfam" id="PF00072">
    <property type="entry name" value="Response_reg"/>
    <property type="match status" value="1"/>
</dbReference>
<dbReference type="PANTHER" id="PTHR45339">
    <property type="entry name" value="HYBRID SIGNAL TRANSDUCTION HISTIDINE KINASE J"/>
    <property type="match status" value="1"/>
</dbReference>
<name>A0A4R6UUE1_9GAMM</name>
<evidence type="ECO:0000256" key="6">
    <source>
        <dbReference type="SAM" id="Phobius"/>
    </source>
</evidence>
<dbReference type="GO" id="GO:0000155">
    <property type="term" value="F:phosphorelay sensor kinase activity"/>
    <property type="evidence" value="ECO:0007669"/>
    <property type="project" value="InterPro"/>
</dbReference>
<evidence type="ECO:0000259" key="9">
    <source>
        <dbReference type="PROSITE" id="PS50110"/>
    </source>
</evidence>
<feature type="transmembrane region" description="Helical" evidence="6">
    <location>
        <begin position="393"/>
        <end position="413"/>
    </location>
</feature>
<protein>
    <recommendedName>
        <fullName evidence="2">histidine kinase</fullName>
        <ecNumber evidence="2">2.7.13.3</ecNumber>
    </recommendedName>
</protein>
<evidence type="ECO:0000256" key="7">
    <source>
        <dbReference type="SAM" id="SignalP"/>
    </source>
</evidence>
<keyword evidence="11" id="KW-1185">Reference proteome</keyword>
<dbReference type="InterPro" id="IPR005467">
    <property type="entry name" value="His_kinase_dom"/>
</dbReference>
<keyword evidence="10" id="KW-0808">Transferase</keyword>
<dbReference type="PROSITE" id="PS50109">
    <property type="entry name" value="HIS_KIN"/>
    <property type="match status" value="1"/>
</dbReference>
<dbReference type="CDD" id="cd00082">
    <property type="entry name" value="HisKA"/>
    <property type="match status" value="1"/>
</dbReference>
<feature type="modified residue" description="4-aspartylphosphate" evidence="5">
    <location>
        <position position="862"/>
    </location>
</feature>
<dbReference type="InterPro" id="IPR003594">
    <property type="entry name" value="HATPase_dom"/>
</dbReference>
<dbReference type="SUPFAM" id="SSF52172">
    <property type="entry name" value="CheY-like"/>
    <property type="match status" value="1"/>
</dbReference>
<organism evidence="10 11">
    <name type="scientific">Permianibacter aggregans</name>
    <dbReference type="NCBI Taxonomy" id="1510150"/>
    <lineage>
        <taxon>Bacteria</taxon>
        <taxon>Pseudomonadati</taxon>
        <taxon>Pseudomonadota</taxon>
        <taxon>Gammaproteobacteria</taxon>
        <taxon>Pseudomonadales</taxon>
        <taxon>Pseudomonadaceae</taxon>
        <taxon>Permianibacter</taxon>
    </lineage>
</organism>
<dbReference type="InterPro" id="IPR003661">
    <property type="entry name" value="HisK_dim/P_dom"/>
</dbReference>
<dbReference type="AlphaFoldDB" id="A0A4R6UUE1"/>
<reference evidence="10 11" key="1">
    <citation type="submission" date="2019-03" db="EMBL/GenBank/DDBJ databases">
        <title>Genomic Encyclopedia of Type Strains, Phase IV (KMG-IV): sequencing the most valuable type-strain genomes for metagenomic binning, comparative biology and taxonomic classification.</title>
        <authorList>
            <person name="Goeker M."/>
        </authorList>
    </citation>
    <scope>NUCLEOTIDE SEQUENCE [LARGE SCALE GENOMIC DNA]</scope>
    <source>
        <strain evidence="10 11">DSM 103792</strain>
    </source>
</reference>